<reference evidence="2 3" key="1">
    <citation type="journal article" date="2023" name="Sci. Data">
        <title>Genome assembly of the Korean intertidal mud-creeper Batillaria attramentaria.</title>
        <authorList>
            <person name="Patra A.K."/>
            <person name="Ho P.T."/>
            <person name="Jun S."/>
            <person name="Lee S.J."/>
            <person name="Kim Y."/>
            <person name="Won Y.J."/>
        </authorList>
    </citation>
    <scope>NUCLEOTIDE SEQUENCE [LARGE SCALE GENOMIC DNA]</scope>
    <source>
        <strain evidence="2">Wonlab-2016</strain>
    </source>
</reference>
<proteinExistence type="predicted"/>
<keyword evidence="3" id="KW-1185">Reference proteome</keyword>
<evidence type="ECO:0000256" key="1">
    <source>
        <dbReference type="SAM" id="MobiDB-lite"/>
    </source>
</evidence>
<organism evidence="2 3">
    <name type="scientific">Batillaria attramentaria</name>
    <dbReference type="NCBI Taxonomy" id="370345"/>
    <lineage>
        <taxon>Eukaryota</taxon>
        <taxon>Metazoa</taxon>
        <taxon>Spiralia</taxon>
        <taxon>Lophotrochozoa</taxon>
        <taxon>Mollusca</taxon>
        <taxon>Gastropoda</taxon>
        <taxon>Caenogastropoda</taxon>
        <taxon>Sorbeoconcha</taxon>
        <taxon>Cerithioidea</taxon>
        <taxon>Batillariidae</taxon>
        <taxon>Batillaria</taxon>
    </lineage>
</organism>
<protein>
    <submittedName>
        <fullName evidence="2">Uncharacterized protein</fullName>
    </submittedName>
</protein>
<name>A0ABD0K3Q3_9CAEN</name>
<comment type="caution">
    <text evidence="2">The sequence shown here is derived from an EMBL/GenBank/DDBJ whole genome shotgun (WGS) entry which is preliminary data.</text>
</comment>
<sequence>MPTPGISTQDFTVHDTKQQPDVHLASEYCRSRVYVRPWWAVYHGGPERQTPGSHPPTMQLPAHEKQLHTPVSYPL</sequence>
<gene>
    <name evidence="2" type="ORF">BaRGS_00027147</name>
</gene>
<evidence type="ECO:0000313" key="3">
    <source>
        <dbReference type="Proteomes" id="UP001519460"/>
    </source>
</evidence>
<dbReference type="AlphaFoldDB" id="A0ABD0K3Q3"/>
<dbReference type="Proteomes" id="UP001519460">
    <property type="component" value="Unassembled WGS sequence"/>
</dbReference>
<dbReference type="EMBL" id="JACVVK020000259">
    <property type="protein sequence ID" value="KAK7481631.1"/>
    <property type="molecule type" value="Genomic_DNA"/>
</dbReference>
<evidence type="ECO:0000313" key="2">
    <source>
        <dbReference type="EMBL" id="KAK7481631.1"/>
    </source>
</evidence>
<accession>A0ABD0K3Q3</accession>
<feature type="region of interest" description="Disordered" evidence="1">
    <location>
        <begin position="45"/>
        <end position="75"/>
    </location>
</feature>